<dbReference type="InterPro" id="IPR011322">
    <property type="entry name" value="N-reg_PII-like_a/b"/>
</dbReference>
<dbReference type="Gene3D" id="3.30.70.120">
    <property type="match status" value="1"/>
</dbReference>
<dbReference type="Proteomes" id="UP001169719">
    <property type="component" value="Unassembled WGS sequence"/>
</dbReference>
<dbReference type="InterPro" id="IPR015867">
    <property type="entry name" value="N-reg_PII/ATP_PRibTrfase_C"/>
</dbReference>
<proteinExistence type="inferred from homology"/>
<accession>A0ABT7Y5C1</accession>
<dbReference type="PANTHER" id="PTHR23419:SF8">
    <property type="entry name" value="FI09726P"/>
    <property type="match status" value="1"/>
</dbReference>
<evidence type="ECO:0000313" key="3">
    <source>
        <dbReference type="Proteomes" id="UP001169719"/>
    </source>
</evidence>
<reference evidence="2" key="1">
    <citation type="submission" date="2024-05" db="EMBL/GenBank/DDBJ databases">
        <title>Genome Sequences of Four Agar- Degrading Marine Bacteria.</title>
        <authorList>
            <person name="Phillips E.K."/>
            <person name="Shaffer J.C."/>
            <person name="Henson M.W."/>
            <person name="Temperton B."/>
            <person name="Thrash C.J."/>
            <person name="Martin M.O."/>
        </authorList>
    </citation>
    <scope>NUCLEOTIDE SEQUENCE</scope>
    <source>
        <strain evidence="2">EKP203</strain>
    </source>
</reference>
<dbReference type="SUPFAM" id="SSF54913">
    <property type="entry name" value="GlnB-like"/>
    <property type="match status" value="1"/>
</dbReference>
<dbReference type="RefSeq" id="WP_289963307.1">
    <property type="nucleotide sequence ID" value="NZ_JAUEOZ010000002.1"/>
</dbReference>
<keyword evidence="3" id="KW-1185">Reference proteome</keyword>
<dbReference type="EMBL" id="JAUEOZ010000002">
    <property type="protein sequence ID" value="MDN2483249.1"/>
    <property type="molecule type" value="Genomic_DNA"/>
</dbReference>
<dbReference type="InterPro" id="IPR004323">
    <property type="entry name" value="Ion_tolerance_CutA"/>
</dbReference>
<evidence type="ECO:0000256" key="1">
    <source>
        <dbReference type="ARBA" id="ARBA00010169"/>
    </source>
</evidence>
<comment type="similarity">
    <text evidence="1">Belongs to the CutA family.</text>
</comment>
<organism evidence="2 3">
    <name type="scientific">Vibrio agarivorans</name>
    <dbReference type="NCBI Taxonomy" id="153622"/>
    <lineage>
        <taxon>Bacteria</taxon>
        <taxon>Pseudomonadati</taxon>
        <taxon>Pseudomonadota</taxon>
        <taxon>Gammaproteobacteria</taxon>
        <taxon>Vibrionales</taxon>
        <taxon>Vibrionaceae</taxon>
        <taxon>Vibrio</taxon>
    </lineage>
</organism>
<comment type="caution">
    <text evidence="2">The sequence shown here is derived from an EMBL/GenBank/DDBJ whole genome shotgun (WGS) entry which is preliminary data.</text>
</comment>
<sequence length="107" mass="12023">MSSEYGMVLTTVTPGDEQVIIDNLLTQQLAGCIQVLAIDSHYVWQDEICNDKESLLIIKTRLALYDKVEAAILQQHNYDVPQIVMVPFVDGLNPYLVWLDAQTQGAE</sequence>
<name>A0ABT7Y5C1_9VIBR</name>
<dbReference type="PANTHER" id="PTHR23419">
    <property type="entry name" value="DIVALENT CATION TOLERANCE CUTA-RELATED"/>
    <property type="match status" value="1"/>
</dbReference>
<gene>
    <name evidence="2" type="primary">cutA</name>
    <name evidence="2" type="ORF">QWJ08_18055</name>
</gene>
<protein>
    <submittedName>
        <fullName evidence="2">Divalent-cation tolerance protein CutA</fullName>
    </submittedName>
</protein>
<dbReference type="Pfam" id="PF03091">
    <property type="entry name" value="CutA1"/>
    <property type="match status" value="1"/>
</dbReference>
<evidence type="ECO:0000313" key="2">
    <source>
        <dbReference type="EMBL" id="MDN2483249.1"/>
    </source>
</evidence>